<gene>
    <name evidence="15" type="ORF">SAMN05216323_101016</name>
</gene>
<sequence length="769" mass="85412">MIKCNLLLILLFPLFLNAQSISGYVKDSENGSPLIGVNVMLEDKGTVSDGNGFFQMENTPAGTRNLTFTCIGYKKQAKTVVLSENSRISLDILMVKDEVRLDEVVVSATRSENRISQIPGRVNLISTERLAMVAGQSIDEYLQLLPGVQVSRSFGIFSTKSSVTMRGLSGNEQARTLVLLDGIPVNKADGGSVNWNLISTADVERIEVMKGPGSALYGGNAMGGIINVVTRKPTKTIQGSLTTEYGTYNTKGLKLNLAGKMRPESNQGFYWAANSFYKQSDGYITQSNADRKANPFVVKSNVDEKALNFMAGYGLSDKLNAEVDFCLYNGLRGTGEKVYQPEGNTTEYLTYQLRTNLNGKVGAVNWNTSLFYIDEHYLKVNEYKKDDYTWYEVTSIRQDFGLLSSANYSMGKSTLTAGFDIRDGRVDASDVYYTSTDKVDNDGKMNFYGLYAQNDISLTDRFKLLVGLRYDVATFYDGAFTIERPSAETVFLTQYEFSDQSAVKWGAFSPRISLQYRPSDRFRIYGGYSRGFRPSVLDDLCRTGRIKGGLKVANPNLKPEYLDNLEVGSDFSPVKNIKLSTSLYYSRGTDFLYYVSTGSSIDMGYGDRPIMIRSNISSVNIYGAEFDVSHSPTAALTMFGNYAYCSAKISDYKPLSSIDPVSLTGKHLTDVPEHSFAAGAFVRSRIVNAGLSCRYTGQMFVNDQNVYDEVVLSNKYPEWFTLDLKLSHEFHRYVNASFTIQNILDKKLYDSKGAVGPGRYITLSVGVKI</sequence>
<dbReference type="Gene3D" id="2.170.130.10">
    <property type="entry name" value="TonB-dependent receptor, plug domain"/>
    <property type="match status" value="1"/>
</dbReference>
<comment type="subcellular location">
    <subcellularLocation>
        <location evidence="1 10">Cell outer membrane</location>
        <topology evidence="1 10">Multi-pass membrane protein</topology>
    </subcellularLocation>
</comment>
<protein>
    <submittedName>
        <fullName evidence="15">Iron complex outermembrane recepter protein</fullName>
    </submittedName>
</protein>
<dbReference type="OrthoDB" id="9760333at2"/>
<evidence type="ECO:0000256" key="3">
    <source>
        <dbReference type="ARBA" id="ARBA00022452"/>
    </source>
</evidence>
<keyword evidence="4 10" id="KW-0812">Transmembrane</keyword>
<dbReference type="InterPro" id="IPR008969">
    <property type="entry name" value="CarboxyPept-like_regulatory"/>
</dbReference>
<keyword evidence="7 10" id="KW-0472">Membrane</keyword>
<dbReference type="Gene3D" id="2.60.40.1120">
    <property type="entry name" value="Carboxypeptidase-like, regulatory domain"/>
    <property type="match status" value="1"/>
</dbReference>
<dbReference type="EMBL" id="FMYP01000010">
    <property type="protein sequence ID" value="SDB92792.1"/>
    <property type="molecule type" value="Genomic_DNA"/>
</dbReference>
<dbReference type="InterPro" id="IPR036942">
    <property type="entry name" value="Beta-barrel_TonB_sf"/>
</dbReference>
<keyword evidence="9 10" id="KW-0998">Cell outer membrane</keyword>
<dbReference type="SUPFAM" id="SSF56935">
    <property type="entry name" value="Porins"/>
    <property type="match status" value="1"/>
</dbReference>
<evidence type="ECO:0000256" key="9">
    <source>
        <dbReference type="ARBA" id="ARBA00023237"/>
    </source>
</evidence>
<dbReference type="CDD" id="cd01347">
    <property type="entry name" value="ligand_gated_channel"/>
    <property type="match status" value="1"/>
</dbReference>
<comment type="similarity">
    <text evidence="10 11">Belongs to the TonB-dependent receptor family.</text>
</comment>
<evidence type="ECO:0000259" key="13">
    <source>
        <dbReference type="Pfam" id="PF00593"/>
    </source>
</evidence>
<dbReference type="GO" id="GO:0044718">
    <property type="term" value="P:siderophore transmembrane transport"/>
    <property type="evidence" value="ECO:0007669"/>
    <property type="project" value="TreeGrafter"/>
</dbReference>
<evidence type="ECO:0000313" key="15">
    <source>
        <dbReference type="EMBL" id="SDB92792.1"/>
    </source>
</evidence>
<evidence type="ECO:0000256" key="1">
    <source>
        <dbReference type="ARBA" id="ARBA00004571"/>
    </source>
</evidence>
<dbReference type="GO" id="GO:0009279">
    <property type="term" value="C:cell outer membrane"/>
    <property type="evidence" value="ECO:0007669"/>
    <property type="project" value="UniProtKB-SubCell"/>
</dbReference>
<dbReference type="PANTHER" id="PTHR30069">
    <property type="entry name" value="TONB-DEPENDENT OUTER MEMBRANE RECEPTOR"/>
    <property type="match status" value="1"/>
</dbReference>
<evidence type="ECO:0000256" key="12">
    <source>
        <dbReference type="SAM" id="SignalP"/>
    </source>
</evidence>
<keyword evidence="8" id="KW-0675">Receptor</keyword>
<feature type="domain" description="TonB-dependent receptor plug" evidence="14">
    <location>
        <begin position="116"/>
        <end position="225"/>
    </location>
</feature>
<keyword evidence="5 12" id="KW-0732">Signal</keyword>
<feature type="chain" id="PRO_5011648949" evidence="12">
    <location>
        <begin position="19"/>
        <end position="769"/>
    </location>
</feature>
<name>A0A1G6HEX1_9BACT</name>
<evidence type="ECO:0000256" key="2">
    <source>
        <dbReference type="ARBA" id="ARBA00022448"/>
    </source>
</evidence>
<evidence type="ECO:0000256" key="8">
    <source>
        <dbReference type="ARBA" id="ARBA00023170"/>
    </source>
</evidence>
<keyword evidence="6 11" id="KW-0798">TonB box</keyword>
<dbReference type="InterPro" id="IPR000531">
    <property type="entry name" value="Beta-barrel_TonB"/>
</dbReference>
<dbReference type="PANTHER" id="PTHR30069:SF29">
    <property type="entry name" value="HEMOGLOBIN AND HEMOGLOBIN-HAPTOGLOBIN-BINDING PROTEIN 1-RELATED"/>
    <property type="match status" value="1"/>
</dbReference>
<dbReference type="RefSeq" id="WP_092436126.1">
    <property type="nucleotide sequence ID" value="NZ_FMYP01000010.1"/>
</dbReference>
<evidence type="ECO:0000256" key="10">
    <source>
        <dbReference type="PROSITE-ProRule" id="PRU01360"/>
    </source>
</evidence>
<keyword evidence="16" id="KW-1185">Reference proteome</keyword>
<reference evidence="15 16" key="1">
    <citation type="submission" date="2016-09" db="EMBL/GenBank/DDBJ databases">
        <authorList>
            <person name="Capua I."/>
            <person name="De Benedictis P."/>
            <person name="Joannis T."/>
            <person name="Lombin L.H."/>
            <person name="Cattoli G."/>
        </authorList>
    </citation>
    <scope>NUCLEOTIDE SEQUENCE [LARGE SCALE GENOMIC DNA]</scope>
    <source>
        <strain evidence="15 16">A7P-90m</strain>
    </source>
</reference>
<dbReference type="Proteomes" id="UP000199452">
    <property type="component" value="Unassembled WGS sequence"/>
</dbReference>
<dbReference type="Pfam" id="PF13715">
    <property type="entry name" value="CarbopepD_reg_2"/>
    <property type="match status" value="1"/>
</dbReference>
<dbReference type="SUPFAM" id="SSF49464">
    <property type="entry name" value="Carboxypeptidase regulatory domain-like"/>
    <property type="match status" value="1"/>
</dbReference>
<evidence type="ECO:0000256" key="7">
    <source>
        <dbReference type="ARBA" id="ARBA00023136"/>
    </source>
</evidence>
<evidence type="ECO:0000256" key="5">
    <source>
        <dbReference type="ARBA" id="ARBA00022729"/>
    </source>
</evidence>
<dbReference type="InterPro" id="IPR012910">
    <property type="entry name" value="Plug_dom"/>
</dbReference>
<dbReference type="InterPro" id="IPR037066">
    <property type="entry name" value="Plug_dom_sf"/>
</dbReference>
<proteinExistence type="inferred from homology"/>
<dbReference type="Gene3D" id="2.40.170.20">
    <property type="entry name" value="TonB-dependent receptor, beta-barrel domain"/>
    <property type="match status" value="1"/>
</dbReference>
<evidence type="ECO:0000313" key="16">
    <source>
        <dbReference type="Proteomes" id="UP000199452"/>
    </source>
</evidence>
<evidence type="ECO:0000256" key="11">
    <source>
        <dbReference type="RuleBase" id="RU003357"/>
    </source>
</evidence>
<dbReference type="GO" id="GO:0015344">
    <property type="term" value="F:siderophore uptake transmembrane transporter activity"/>
    <property type="evidence" value="ECO:0007669"/>
    <property type="project" value="TreeGrafter"/>
</dbReference>
<accession>A0A1G6HEX1</accession>
<evidence type="ECO:0000256" key="6">
    <source>
        <dbReference type="ARBA" id="ARBA00023077"/>
    </source>
</evidence>
<evidence type="ECO:0000259" key="14">
    <source>
        <dbReference type="Pfam" id="PF07715"/>
    </source>
</evidence>
<dbReference type="Pfam" id="PF00593">
    <property type="entry name" value="TonB_dep_Rec_b-barrel"/>
    <property type="match status" value="1"/>
</dbReference>
<feature type="signal peptide" evidence="12">
    <location>
        <begin position="1"/>
        <end position="18"/>
    </location>
</feature>
<dbReference type="PROSITE" id="PS52016">
    <property type="entry name" value="TONB_DEPENDENT_REC_3"/>
    <property type="match status" value="1"/>
</dbReference>
<feature type="domain" description="TonB-dependent receptor-like beta-barrel" evidence="13">
    <location>
        <begin position="271"/>
        <end position="743"/>
    </location>
</feature>
<dbReference type="AlphaFoldDB" id="A0A1G6HEX1"/>
<dbReference type="InterPro" id="IPR039426">
    <property type="entry name" value="TonB-dep_rcpt-like"/>
</dbReference>
<organism evidence="15 16">
    <name type="scientific">Williamwhitmania taraxaci</name>
    <dbReference type="NCBI Taxonomy" id="1640674"/>
    <lineage>
        <taxon>Bacteria</taxon>
        <taxon>Pseudomonadati</taxon>
        <taxon>Bacteroidota</taxon>
        <taxon>Bacteroidia</taxon>
        <taxon>Bacteroidales</taxon>
        <taxon>Williamwhitmaniaceae</taxon>
        <taxon>Williamwhitmania</taxon>
    </lineage>
</organism>
<evidence type="ECO:0000256" key="4">
    <source>
        <dbReference type="ARBA" id="ARBA00022692"/>
    </source>
</evidence>
<keyword evidence="3 10" id="KW-1134">Transmembrane beta strand</keyword>
<dbReference type="Pfam" id="PF07715">
    <property type="entry name" value="Plug"/>
    <property type="match status" value="1"/>
</dbReference>
<keyword evidence="2 10" id="KW-0813">Transport</keyword>
<dbReference type="STRING" id="1640674.SAMN05216323_101016"/>